<keyword evidence="2" id="KW-1185">Reference proteome</keyword>
<gene>
    <name evidence="1" type="ORF">D9613_012171</name>
</gene>
<evidence type="ECO:0000313" key="2">
    <source>
        <dbReference type="Proteomes" id="UP000521872"/>
    </source>
</evidence>
<evidence type="ECO:0000313" key="1">
    <source>
        <dbReference type="EMBL" id="KAF4621734.1"/>
    </source>
</evidence>
<comment type="caution">
    <text evidence="1">The sequence shown here is derived from an EMBL/GenBank/DDBJ whole genome shotgun (WGS) entry which is preliminary data.</text>
</comment>
<name>A0A8H4VVR9_9AGAR</name>
<dbReference type="EMBL" id="JAACJL010000004">
    <property type="protein sequence ID" value="KAF4621734.1"/>
    <property type="molecule type" value="Genomic_DNA"/>
</dbReference>
<organism evidence="1 2">
    <name type="scientific">Agrocybe pediades</name>
    <dbReference type="NCBI Taxonomy" id="84607"/>
    <lineage>
        <taxon>Eukaryota</taxon>
        <taxon>Fungi</taxon>
        <taxon>Dikarya</taxon>
        <taxon>Basidiomycota</taxon>
        <taxon>Agaricomycotina</taxon>
        <taxon>Agaricomycetes</taxon>
        <taxon>Agaricomycetidae</taxon>
        <taxon>Agaricales</taxon>
        <taxon>Agaricineae</taxon>
        <taxon>Strophariaceae</taxon>
        <taxon>Agrocybe</taxon>
    </lineage>
</organism>
<reference evidence="1 2" key="1">
    <citation type="submission" date="2019-12" db="EMBL/GenBank/DDBJ databases">
        <authorList>
            <person name="Floudas D."/>
            <person name="Bentzer J."/>
            <person name="Ahren D."/>
            <person name="Johansson T."/>
            <person name="Persson P."/>
            <person name="Tunlid A."/>
        </authorList>
    </citation>
    <scope>NUCLEOTIDE SEQUENCE [LARGE SCALE GENOMIC DNA]</scope>
    <source>
        <strain evidence="1 2">CBS 102.39</strain>
    </source>
</reference>
<dbReference type="AlphaFoldDB" id="A0A8H4VVR9"/>
<protein>
    <submittedName>
        <fullName evidence="1">Uncharacterized protein</fullName>
    </submittedName>
</protein>
<accession>A0A8H4VVR9</accession>
<sequence length="81" mass="9516">MERRYAVHPYMRLRPRIESTSSAGKVKRGLVIDKDTTHVWSEAAIRFHPRQLSWRFHMDEGIDRRKGMEELGHSTPVTILS</sequence>
<dbReference type="Proteomes" id="UP000521872">
    <property type="component" value="Unassembled WGS sequence"/>
</dbReference>
<proteinExistence type="predicted"/>